<protein>
    <submittedName>
        <fullName evidence="2">Uncharacterized protein</fullName>
    </submittedName>
</protein>
<dbReference type="OrthoDB" id="5957580at2"/>
<dbReference type="InterPro" id="IPR011990">
    <property type="entry name" value="TPR-like_helical_dom_sf"/>
</dbReference>
<evidence type="ECO:0000313" key="3">
    <source>
        <dbReference type="Proteomes" id="UP000292627"/>
    </source>
</evidence>
<gene>
    <name evidence="2" type="ORF">EA660_07780</name>
</gene>
<evidence type="ECO:0000256" key="1">
    <source>
        <dbReference type="SAM" id="SignalP"/>
    </source>
</evidence>
<dbReference type="Gene3D" id="1.25.40.10">
    <property type="entry name" value="Tetratricopeptide repeat domain"/>
    <property type="match status" value="1"/>
</dbReference>
<organism evidence="2 3">
    <name type="scientific">Pseudoxanthomonas winnipegensis</name>
    <dbReference type="NCBI Taxonomy" id="2480810"/>
    <lineage>
        <taxon>Bacteria</taxon>
        <taxon>Pseudomonadati</taxon>
        <taxon>Pseudomonadota</taxon>
        <taxon>Gammaproteobacteria</taxon>
        <taxon>Lysobacterales</taxon>
        <taxon>Lysobacteraceae</taxon>
        <taxon>Pseudoxanthomonas</taxon>
    </lineage>
</organism>
<accession>A0A4Q8LDU3</accession>
<dbReference type="Proteomes" id="UP000292627">
    <property type="component" value="Unassembled WGS sequence"/>
</dbReference>
<dbReference type="RefSeq" id="WP_130550936.1">
    <property type="nucleotide sequence ID" value="NZ_SHMC01000002.1"/>
</dbReference>
<dbReference type="SUPFAM" id="SSF48452">
    <property type="entry name" value="TPR-like"/>
    <property type="match status" value="1"/>
</dbReference>
<dbReference type="AlphaFoldDB" id="A0A4Q8LDU3"/>
<keyword evidence="1" id="KW-0732">Signal</keyword>
<evidence type="ECO:0000313" key="2">
    <source>
        <dbReference type="EMBL" id="TAA27088.1"/>
    </source>
</evidence>
<sequence>MTRPCRLALACALLLPLAACVTEPPPPPAAPAPPRLTPTQALNAVLAVAKTDDRELDVQPIRDPQVEDLREASVAAQRRRDWQASADALNQALLISPDDPAVLQERAEVALALGDWERAETLARKALSLGSKTGPLCRRHWSTIEQSQIARGETQNAASAHAQIAACTVAGFDRM</sequence>
<reference evidence="2 3" key="1">
    <citation type="submission" date="2019-02" db="EMBL/GenBank/DDBJ databases">
        <title>WGS of Pseudoxanthomonas species novum from clinical isolates.</title>
        <authorList>
            <person name="Bernier A.-M."/>
            <person name="Bernard K."/>
            <person name="Vachon A."/>
        </authorList>
    </citation>
    <scope>NUCLEOTIDE SEQUENCE [LARGE SCALE GENOMIC DNA]</scope>
    <source>
        <strain evidence="2 3">NML171200</strain>
    </source>
</reference>
<comment type="caution">
    <text evidence="2">The sequence shown here is derived from an EMBL/GenBank/DDBJ whole genome shotgun (WGS) entry which is preliminary data.</text>
</comment>
<name>A0A4Q8LDU3_9GAMM</name>
<proteinExistence type="predicted"/>
<feature type="signal peptide" evidence="1">
    <location>
        <begin position="1"/>
        <end position="21"/>
    </location>
</feature>
<feature type="chain" id="PRO_5020326078" evidence="1">
    <location>
        <begin position="22"/>
        <end position="175"/>
    </location>
</feature>
<dbReference type="EMBL" id="SHMC01000002">
    <property type="protein sequence ID" value="TAA27088.1"/>
    <property type="molecule type" value="Genomic_DNA"/>
</dbReference>